<evidence type="ECO:0000259" key="13">
    <source>
        <dbReference type="Pfam" id="PF02879"/>
    </source>
</evidence>
<evidence type="ECO:0000256" key="1">
    <source>
        <dbReference type="ARBA" id="ARBA00010231"/>
    </source>
</evidence>
<dbReference type="GO" id="GO:0006048">
    <property type="term" value="P:UDP-N-acetylglucosamine biosynthetic process"/>
    <property type="evidence" value="ECO:0007669"/>
    <property type="project" value="TreeGrafter"/>
</dbReference>
<gene>
    <name evidence="8" type="primary">glmM</name>
    <name evidence="15" type="ORF">D6850_01425</name>
</gene>
<dbReference type="Pfam" id="PF02880">
    <property type="entry name" value="PGM_PMM_III"/>
    <property type="match status" value="1"/>
</dbReference>
<dbReference type="GO" id="GO:0000287">
    <property type="term" value="F:magnesium ion binding"/>
    <property type="evidence" value="ECO:0007669"/>
    <property type="project" value="UniProtKB-UniRule"/>
</dbReference>
<feature type="domain" description="Alpha-D-phosphohexomutase alpha/beta/alpha" evidence="14">
    <location>
        <begin position="259"/>
        <end position="366"/>
    </location>
</feature>
<dbReference type="FunFam" id="3.40.120.10:FF:000002">
    <property type="entry name" value="Phosphoglucosamine mutase"/>
    <property type="match status" value="1"/>
</dbReference>
<dbReference type="InterPro" id="IPR005844">
    <property type="entry name" value="A-D-PHexomutase_a/b/a-I"/>
</dbReference>
<dbReference type="InterPro" id="IPR050060">
    <property type="entry name" value="Phosphoglucosamine_mutase"/>
</dbReference>
<evidence type="ECO:0000313" key="15">
    <source>
        <dbReference type="EMBL" id="RKF17216.1"/>
    </source>
</evidence>
<comment type="cofactor">
    <cofactor evidence="8">
        <name>Mg(2+)</name>
        <dbReference type="ChEBI" id="CHEBI:18420"/>
    </cofactor>
    <text evidence="8">Binds 1 Mg(2+) ion per subunit.</text>
</comment>
<dbReference type="GO" id="GO:0008966">
    <property type="term" value="F:phosphoglucosamine mutase activity"/>
    <property type="evidence" value="ECO:0007669"/>
    <property type="project" value="UniProtKB-UniRule"/>
</dbReference>
<evidence type="ECO:0000313" key="16">
    <source>
        <dbReference type="Proteomes" id="UP000281128"/>
    </source>
</evidence>
<dbReference type="OrthoDB" id="9803322at2"/>
<dbReference type="InterPro" id="IPR036900">
    <property type="entry name" value="A-D-PHexomutase_C_sf"/>
</dbReference>
<protein>
    <recommendedName>
        <fullName evidence="7 8">Phosphoglucosamine mutase</fullName>
        <ecNumber evidence="6 8">5.4.2.10</ecNumber>
    </recommendedName>
</protein>
<evidence type="ECO:0000256" key="2">
    <source>
        <dbReference type="ARBA" id="ARBA00022553"/>
    </source>
</evidence>
<dbReference type="PROSITE" id="PS00710">
    <property type="entry name" value="PGM_PMM"/>
    <property type="match status" value="1"/>
</dbReference>
<dbReference type="PANTHER" id="PTHR42946:SF1">
    <property type="entry name" value="PHOSPHOGLUCOMUTASE (ALPHA-D-GLUCOSE-1,6-BISPHOSPHATE-DEPENDENT)"/>
    <property type="match status" value="1"/>
</dbReference>
<feature type="domain" description="Alpha-D-phosphohexomutase C-terminal" evidence="11">
    <location>
        <begin position="376"/>
        <end position="441"/>
    </location>
</feature>
<feature type="modified residue" description="Phosphoserine" evidence="8">
    <location>
        <position position="103"/>
    </location>
</feature>
<dbReference type="InterPro" id="IPR005845">
    <property type="entry name" value="A-D-PHexomutase_a/b/a-II"/>
</dbReference>
<dbReference type="NCBIfam" id="TIGR01455">
    <property type="entry name" value="glmM"/>
    <property type="match status" value="1"/>
</dbReference>
<feature type="binding site" description="via phosphate group" evidence="8">
    <location>
        <position position="103"/>
    </location>
    <ligand>
        <name>Mg(2+)</name>
        <dbReference type="ChEBI" id="CHEBI:18420"/>
    </ligand>
</feature>
<evidence type="ECO:0000259" key="14">
    <source>
        <dbReference type="Pfam" id="PF02880"/>
    </source>
</evidence>
<evidence type="ECO:0000256" key="9">
    <source>
        <dbReference type="RuleBase" id="RU004326"/>
    </source>
</evidence>
<evidence type="ECO:0000259" key="11">
    <source>
        <dbReference type="Pfam" id="PF00408"/>
    </source>
</evidence>
<keyword evidence="3 8" id="KW-0479">Metal-binding</keyword>
<dbReference type="AlphaFoldDB" id="A0A3A8AZ59"/>
<feature type="binding site" evidence="8">
    <location>
        <position position="244"/>
    </location>
    <ligand>
        <name>Mg(2+)</name>
        <dbReference type="ChEBI" id="CHEBI:18420"/>
    </ligand>
</feature>
<reference evidence="15 16" key="1">
    <citation type="submission" date="2018-09" db="EMBL/GenBank/DDBJ databases">
        <title>Roseovarius spongiae sp. nov., isolated from a marine sponge.</title>
        <authorList>
            <person name="Zhuang L."/>
            <person name="Luo L."/>
        </authorList>
    </citation>
    <scope>NUCLEOTIDE SEQUENCE [LARGE SCALE GENOMIC DNA]</scope>
    <source>
        <strain evidence="15 16">HN-E21</strain>
    </source>
</reference>
<feature type="binding site" evidence="8">
    <location>
        <position position="242"/>
    </location>
    <ligand>
        <name>Mg(2+)</name>
        <dbReference type="ChEBI" id="CHEBI:18420"/>
    </ligand>
</feature>
<dbReference type="SUPFAM" id="SSF53738">
    <property type="entry name" value="Phosphoglucomutase, first 3 domains"/>
    <property type="match status" value="3"/>
</dbReference>
<feature type="domain" description="Alpha-D-phosphohexomutase alpha/beta/alpha" evidence="13">
    <location>
        <begin position="158"/>
        <end position="255"/>
    </location>
</feature>
<comment type="catalytic activity">
    <reaction evidence="8 10">
        <text>alpha-D-glucosamine 1-phosphate = D-glucosamine 6-phosphate</text>
        <dbReference type="Rhea" id="RHEA:23424"/>
        <dbReference type="ChEBI" id="CHEBI:58516"/>
        <dbReference type="ChEBI" id="CHEBI:58725"/>
        <dbReference type="EC" id="5.4.2.10"/>
    </reaction>
</comment>
<keyword evidence="4 8" id="KW-0460">Magnesium</keyword>
<feature type="active site" description="Phosphoserine intermediate" evidence="8">
    <location>
        <position position="103"/>
    </location>
</feature>
<dbReference type="Pfam" id="PF02878">
    <property type="entry name" value="PGM_PMM_I"/>
    <property type="match status" value="1"/>
</dbReference>
<comment type="caution">
    <text evidence="15">The sequence shown here is derived from an EMBL/GenBank/DDBJ whole genome shotgun (WGS) entry which is preliminary data.</text>
</comment>
<evidence type="ECO:0000256" key="6">
    <source>
        <dbReference type="ARBA" id="ARBA00066330"/>
    </source>
</evidence>
<evidence type="ECO:0000259" key="12">
    <source>
        <dbReference type="Pfam" id="PF02878"/>
    </source>
</evidence>
<dbReference type="HAMAP" id="MF_01554_B">
    <property type="entry name" value="GlmM_B"/>
    <property type="match status" value="1"/>
</dbReference>
<evidence type="ECO:0000256" key="8">
    <source>
        <dbReference type="HAMAP-Rule" id="MF_01554"/>
    </source>
</evidence>
<dbReference type="GO" id="GO:0004615">
    <property type="term" value="F:phosphomannomutase activity"/>
    <property type="evidence" value="ECO:0007669"/>
    <property type="project" value="TreeGrafter"/>
</dbReference>
<comment type="function">
    <text evidence="8 10">Catalyzes the conversion of glucosamine-6-phosphate to glucosamine-1-phosphate.</text>
</comment>
<dbReference type="FunFam" id="3.40.120.10:FF:000001">
    <property type="entry name" value="Phosphoglucosamine mutase"/>
    <property type="match status" value="1"/>
</dbReference>
<dbReference type="EC" id="5.4.2.10" evidence="6 8"/>
<dbReference type="Pfam" id="PF02879">
    <property type="entry name" value="PGM_PMM_II"/>
    <property type="match status" value="1"/>
</dbReference>
<dbReference type="PRINTS" id="PR00509">
    <property type="entry name" value="PGMPMM"/>
</dbReference>
<dbReference type="FunFam" id="3.30.310.50:FF:000001">
    <property type="entry name" value="Phosphoglucosamine mutase"/>
    <property type="match status" value="1"/>
</dbReference>
<organism evidence="15 16">
    <name type="scientific">Roseovarius spongiae</name>
    <dbReference type="NCBI Taxonomy" id="2320272"/>
    <lineage>
        <taxon>Bacteria</taxon>
        <taxon>Pseudomonadati</taxon>
        <taxon>Pseudomonadota</taxon>
        <taxon>Alphaproteobacteria</taxon>
        <taxon>Rhodobacterales</taxon>
        <taxon>Roseobacteraceae</taxon>
        <taxon>Roseovarius</taxon>
    </lineage>
</organism>
<dbReference type="GO" id="GO:0005829">
    <property type="term" value="C:cytosol"/>
    <property type="evidence" value="ECO:0007669"/>
    <property type="project" value="TreeGrafter"/>
</dbReference>
<comment type="PTM">
    <text evidence="8">Activated by phosphorylation.</text>
</comment>
<dbReference type="EMBL" id="RAPE01000001">
    <property type="protein sequence ID" value="RKF17216.1"/>
    <property type="molecule type" value="Genomic_DNA"/>
</dbReference>
<comment type="similarity">
    <text evidence="1 8 9">Belongs to the phosphohexose mutase family.</text>
</comment>
<evidence type="ECO:0000256" key="4">
    <source>
        <dbReference type="ARBA" id="ARBA00022842"/>
    </source>
</evidence>
<name>A0A3A8AZ59_9RHOB</name>
<proteinExistence type="inferred from homology"/>
<keyword evidence="16" id="KW-1185">Reference proteome</keyword>
<dbReference type="RefSeq" id="WP_121164997.1">
    <property type="nucleotide sequence ID" value="NZ_RAPE01000001.1"/>
</dbReference>
<evidence type="ECO:0000256" key="3">
    <source>
        <dbReference type="ARBA" id="ARBA00022723"/>
    </source>
</evidence>
<dbReference type="Gene3D" id="3.30.310.50">
    <property type="entry name" value="Alpha-D-phosphohexomutase, C-terminal domain"/>
    <property type="match status" value="1"/>
</dbReference>
<feature type="domain" description="Alpha-D-phosphohexomutase alpha/beta/alpha" evidence="12">
    <location>
        <begin position="3"/>
        <end position="134"/>
    </location>
</feature>
<dbReference type="CDD" id="cd05802">
    <property type="entry name" value="GlmM"/>
    <property type="match status" value="1"/>
</dbReference>
<dbReference type="SUPFAM" id="SSF55957">
    <property type="entry name" value="Phosphoglucomutase, C-terminal domain"/>
    <property type="match status" value="1"/>
</dbReference>
<keyword evidence="5 8" id="KW-0413">Isomerase</keyword>
<feature type="binding site" evidence="8">
    <location>
        <position position="246"/>
    </location>
    <ligand>
        <name>Mg(2+)</name>
        <dbReference type="ChEBI" id="CHEBI:18420"/>
    </ligand>
</feature>
<dbReference type="NCBIfam" id="NF008139">
    <property type="entry name" value="PRK10887.1"/>
    <property type="match status" value="1"/>
</dbReference>
<evidence type="ECO:0000256" key="7">
    <source>
        <dbReference type="ARBA" id="ARBA00068193"/>
    </source>
</evidence>
<dbReference type="InterPro" id="IPR006352">
    <property type="entry name" value="GlmM_bact"/>
</dbReference>
<dbReference type="InterPro" id="IPR005846">
    <property type="entry name" value="A-D-PHexomutase_a/b/a-III"/>
</dbReference>
<dbReference type="InterPro" id="IPR016055">
    <property type="entry name" value="A-D-PHexomutase_a/b/a-I/II/III"/>
</dbReference>
<dbReference type="Proteomes" id="UP000281128">
    <property type="component" value="Unassembled WGS sequence"/>
</dbReference>
<dbReference type="Gene3D" id="3.40.120.10">
    <property type="entry name" value="Alpha-D-Glucose-1,6-Bisphosphate, subunit A, domain 3"/>
    <property type="match status" value="3"/>
</dbReference>
<dbReference type="GO" id="GO:0009252">
    <property type="term" value="P:peptidoglycan biosynthetic process"/>
    <property type="evidence" value="ECO:0007669"/>
    <property type="project" value="UniProtKB-ARBA"/>
</dbReference>
<keyword evidence="2 8" id="KW-0597">Phosphoprotein</keyword>
<dbReference type="InterPro" id="IPR016066">
    <property type="entry name" value="A-D-PHexomutase_CS"/>
</dbReference>
<accession>A0A3A8AZ59</accession>
<dbReference type="InterPro" id="IPR005843">
    <property type="entry name" value="A-D-PHexomutase_C"/>
</dbReference>
<dbReference type="InterPro" id="IPR005841">
    <property type="entry name" value="Alpha-D-phosphohexomutase_SF"/>
</dbReference>
<dbReference type="Pfam" id="PF00408">
    <property type="entry name" value="PGM_PMM_IV"/>
    <property type="match status" value="1"/>
</dbReference>
<evidence type="ECO:0000256" key="5">
    <source>
        <dbReference type="ARBA" id="ARBA00023235"/>
    </source>
</evidence>
<dbReference type="GO" id="GO:0005975">
    <property type="term" value="P:carbohydrate metabolic process"/>
    <property type="evidence" value="ECO:0007669"/>
    <property type="project" value="InterPro"/>
</dbReference>
<evidence type="ECO:0000256" key="10">
    <source>
        <dbReference type="RuleBase" id="RU004327"/>
    </source>
</evidence>
<dbReference type="PANTHER" id="PTHR42946">
    <property type="entry name" value="PHOSPHOHEXOSE MUTASE"/>
    <property type="match status" value="1"/>
</dbReference>
<sequence>MTRKIFGTDGIRGTANTYPMTAENALRIGAAAGRHFRHDGSNGHRVVIGKDTRRSGYMIENALTAGLTSTGMNVLLLGPVPTPAVGFLTRSMRADLGIMISASHNPHHDNGIKFFGPDGFKLNDAAEADIERILGGEIEPAQPDNIGKAKRIEQGEGRYVEYAKTTIPRAVRLSGLKVVVDCANGAAYRAAPDVLWELGAEVIPLGVAPNGYNINRDCGSTCPGAAAAAVREHGADLGICLDGDADRIILIDETGAVADGDQLMALFAGLWAEAGRLRENTLVTTVMSNLGLERFCEARGITLARTNVGDRYVVERMRDGGFNLGGEQSGHIVMMDYATTGDGLIAGLQFLAAMVTTGQPASALTRSFEPVPQLLENVRFEAGAEPLAAAPVQETIAAQERRIDGKGRILIRKSGTEPLIRVMAECEDEPLLQDVVGSIAEAVRSAGRN</sequence>